<accession>A0A1V1PFS7</accession>
<protein>
    <submittedName>
        <fullName evidence="1">GTP-binding protein</fullName>
    </submittedName>
</protein>
<comment type="caution">
    <text evidence="1">The sequence shown here is derived from an EMBL/GenBank/DDBJ whole genome shotgun (WGS) entry which is preliminary data.</text>
</comment>
<dbReference type="InterPro" id="IPR025529">
    <property type="entry name" value="DUF4416"/>
</dbReference>
<dbReference type="Pfam" id="PF14385">
    <property type="entry name" value="DUF4416"/>
    <property type="match status" value="1"/>
</dbReference>
<evidence type="ECO:0000313" key="2">
    <source>
        <dbReference type="Proteomes" id="UP000189670"/>
    </source>
</evidence>
<organism evidence="1 2">
    <name type="scientific">Candidatus Magnetoglobus multicellularis str. Araruama</name>
    <dbReference type="NCBI Taxonomy" id="890399"/>
    <lineage>
        <taxon>Bacteria</taxon>
        <taxon>Pseudomonadati</taxon>
        <taxon>Thermodesulfobacteriota</taxon>
        <taxon>Desulfobacteria</taxon>
        <taxon>Desulfobacterales</taxon>
        <taxon>Desulfobacteraceae</taxon>
        <taxon>Candidatus Magnetoglobus</taxon>
    </lineage>
</organism>
<dbReference type="AlphaFoldDB" id="A0A1V1PFS7"/>
<gene>
    <name evidence="1" type="ORF">OMM_00705</name>
</gene>
<dbReference type="EMBL" id="ATBP01000039">
    <property type="protein sequence ID" value="ETR73772.1"/>
    <property type="molecule type" value="Genomic_DNA"/>
</dbReference>
<reference evidence="2" key="1">
    <citation type="submission" date="2012-11" db="EMBL/GenBank/DDBJ databases">
        <authorList>
            <person name="Lucero-Rivera Y.E."/>
            <person name="Tovar-Ramirez D."/>
        </authorList>
    </citation>
    <scope>NUCLEOTIDE SEQUENCE [LARGE SCALE GENOMIC DNA]</scope>
    <source>
        <strain evidence="2">Araruama</strain>
    </source>
</reference>
<name>A0A1V1PFS7_9BACT</name>
<dbReference type="Proteomes" id="UP000189670">
    <property type="component" value="Unassembled WGS sequence"/>
</dbReference>
<evidence type="ECO:0000313" key="1">
    <source>
        <dbReference type="EMBL" id="ETR73772.1"/>
    </source>
</evidence>
<sequence>MSIPQLPRPACLLVGMFMKDQTLFQPVINCLTTEFGAIGLVSRWFSFNFTSYYEKEMGGPLYRRMISFLQQIDPSQLPDIKQRTNDIEMQFGNQDRRQVNIDPGYLVPERFVLATGKNYTHRIYLNNGIYADLTLIYQKGQFQTLPWTYPDYAADNVKSFLTNVRKHYLSMKEKDHV</sequence>
<proteinExistence type="predicted"/>